<organism evidence="1 2">
    <name type="scientific">Cloacibacillus porcorum</name>
    <dbReference type="NCBI Taxonomy" id="1197717"/>
    <lineage>
        <taxon>Bacteria</taxon>
        <taxon>Thermotogati</taxon>
        <taxon>Synergistota</taxon>
        <taxon>Synergistia</taxon>
        <taxon>Synergistales</taxon>
        <taxon>Synergistaceae</taxon>
        <taxon>Cloacibacillus</taxon>
    </lineage>
</organism>
<reference evidence="1" key="1">
    <citation type="submission" date="2016-08" db="EMBL/GenBank/DDBJ databases">
        <title>Complete genome of Cloacibacillus porcorum.</title>
        <authorList>
            <person name="Looft T."/>
            <person name="Bayles D.O."/>
            <person name="Alt D.P."/>
        </authorList>
    </citation>
    <scope>NUCLEOTIDE SEQUENCE [LARGE SCALE GENOMIC DNA]</scope>
    <source>
        <strain evidence="1">CL-84</strain>
    </source>
</reference>
<dbReference type="InterPro" id="IPR045984">
    <property type="entry name" value="DUF5940"/>
</dbReference>
<dbReference type="AlphaFoldDB" id="A0A1B2I771"/>
<keyword evidence="2" id="KW-1185">Reference proteome</keyword>
<sequence length="510" mass="54925">MPNAAIKAAAYSLNHTPELGLWYGNTPFVERETHPDSEFLKELPKYQQNYHEAASYAPNLTYIGAMEIEDFETRPQPWYKNLEPQEIRFGKYGEIMPEDETIAFLDICDVFDLVWLDKDFSAAVKEKIAKHPLMREDIVARLEAGHDAAEIENEVKTAGALPLYVDGKVVGCARRGHEVDPNLTAYELLVNITCKASAVLSLLHLIQNSGMKPEDIDFVIECSEEAAGDMNQRGGGNFAKAIAEIAGCVNSSGCDVRGFCAGPVNAVLSGASMVAAGTRKNVAVIAGGAIPKLYMNARDHVKKELPALENCIGSFGVLIVPDDGTLPVIRLDAIGKHTVGAGASPQTVTSVLTYEPLQKVGLTFADVDKFSPELHNPEITLPAGAGDVPTANFKMIAALAVMKKAIEKADMVKFTKEHGMTGFVHTQGHIPSGVPFMGHAADAINAGKMTRAMIIGKGSLFLGRLTNLADGASFLIEKPQPKQAEATVSKEEIRELILESLGELAASLKK</sequence>
<dbReference type="SUPFAM" id="SSF53901">
    <property type="entry name" value="Thiolase-like"/>
    <property type="match status" value="1"/>
</dbReference>
<dbReference type="GO" id="GO:0016746">
    <property type="term" value="F:acyltransferase activity"/>
    <property type="evidence" value="ECO:0007669"/>
    <property type="project" value="InterPro"/>
</dbReference>
<dbReference type="EMBL" id="CP016757">
    <property type="protein sequence ID" value="ANZ45820.1"/>
    <property type="molecule type" value="Genomic_DNA"/>
</dbReference>
<name>A0A1B2I771_9BACT</name>
<dbReference type="Pfam" id="PF19364">
    <property type="entry name" value="DUF5940"/>
    <property type="match status" value="1"/>
</dbReference>
<dbReference type="RefSeq" id="WP_066746833.1">
    <property type="nucleotide sequence ID" value="NZ_CALCLR010000032.1"/>
</dbReference>
<dbReference type="GeneID" id="83058652"/>
<proteinExistence type="predicted"/>
<dbReference type="STRING" id="1197717.BED41_12430"/>
<protein>
    <submittedName>
        <fullName evidence="1">Glycine reductase</fullName>
    </submittedName>
</protein>
<gene>
    <name evidence="1" type="ORF">BED41_12430</name>
</gene>
<accession>A0A1B2I771</accession>
<dbReference type="Gene3D" id="3.40.47.10">
    <property type="match status" value="1"/>
</dbReference>
<dbReference type="OrthoDB" id="9762068at2"/>
<dbReference type="Proteomes" id="UP000093044">
    <property type="component" value="Chromosome"/>
</dbReference>
<evidence type="ECO:0000313" key="1">
    <source>
        <dbReference type="EMBL" id="ANZ45820.1"/>
    </source>
</evidence>
<evidence type="ECO:0000313" key="2">
    <source>
        <dbReference type="Proteomes" id="UP000093044"/>
    </source>
</evidence>
<dbReference type="KEGG" id="cpor:BED41_12430"/>
<dbReference type="InterPro" id="IPR016039">
    <property type="entry name" value="Thiolase-like"/>
</dbReference>
<dbReference type="NCBIfam" id="NF040746">
    <property type="entry name" value="reduct_C_beta"/>
    <property type="match status" value="1"/>
</dbReference>